<keyword evidence="4" id="KW-1185">Reference proteome</keyword>
<evidence type="ECO:0000313" key="3">
    <source>
        <dbReference type="EnsemblMetazoa" id="XP_022667371"/>
    </source>
</evidence>
<evidence type="ECO:0000256" key="2">
    <source>
        <dbReference type="SAM" id="Phobius"/>
    </source>
</evidence>
<keyword evidence="2" id="KW-1133">Transmembrane helix</keyword>
<dbReference type="Proteomes" id="UP000594260">
    <property type="component" value="Unplaced"/>
</dbReference>
<accession>A0A7M7KKT4</accession>
<feature type="region of interest" description="Disordered" evidence="1">
    <location>
        <begin position="155"/>
        <end position="176"/>
    </location>
</feature>
<dbReference type="RefSeq" id="XP_022667371.1">
    <property type="nucleotide sequence ID" value="XM_022811636.1"/>
</dbReference>
<evidence type="ECO:0000313" key="4">
    <source>
        <dbReference type="Proteomes" id="UP000594260"/>
    </source>
</evidence>
<dbReference type="GeneID" id="111252948"/>
<organism evidence="3 4">
    <name type="scientific">Varroa destructor</name>
    <name type="common">Honeybee mite</name>
    <dbReference type="NCBI Taxonomy" id="109461"/>
    <lineage>
        <taxon>Eukaryota</taxon>
        <taxon>Metazoa</taxon>
        <taxon>Ecdysozoa</taxon>
        <taxon>Arthropoda</taxon>
        <taxon>Chelicerata</taxon>
        <taxon>Arachnida</taxon>
        <taxon>Acari</taxon>
        <taxon>Parasitiformes</taxon>
        <taxon>Mesostigmata</taxon>
        <taxon>Gamasina</taxon>
        <taxon>Dermanyssoidea</taxon>
        <taxon>Varroidae</taxon>
        <taxon>Varroa</taxon>
    </lineage>
</organism>
<feature type="transmembrane region" description="Helical" evidence="2">
    <location>
        <begin position="21"/>
        <end position="44"/>
    </location>
</feature>
<keyword evidence="2" id="KW-0472">Membrane</keyword>
<dbReference type="GO" id="GO:0038166">
    <property type="term" value="P:angiotensin-activated signaling pathway"/>
    <property type="evidence" value="ECO:0007669"/>
    <property type="project" value="InterPro"/>
</dbReference>
<sequence length="176" mass="20285">MYTSCRRQRLDAIKKRTGFLKLLRPHVITSLFLIHFSMSAWIMVGSYDGFGYLFHSVILLILLLYSIHFTSNCEAVAFSTFVEVCSMFLELTFLVFHGRFSFSLLLVVMHMLFRILAICVLLKEFNVRGGSDLYNALFGMPLRFSYDDLERPHLSVPPPLGQGEYMKSRAQQGLPR</sequence>
<dbReference type="InterPro" id="IPR009436">
    <property type="entry name" value="AGTRAP"/>
</dbReference>
<feature type="transmembrane region" description="Helical" evidence="2">
    <location>
        <begin position="50"/>
        <end position="68"/>
    </location>
</feature>
<dbReference type="Pfam" id="PF06396">
    <property type="entry name" value="AGTRAP"/>
    <property type="match status" value="1"/>
</dbReference>
<feature type="transmembrane region" description="Helical" evidence="2">
    <location>
        <begin position="75"/>
        <end position="96"/>
    </location>
</feature>
<keyword evidence="2" id="KW-0812">Transmembrane</keyword>
<protein>
    <submittedName>
        <fullName evidence="3">Uncharacterized protein</fullName>
    </submittedName>
</protein>
<name>A0A7M7KKT4_VARDE</name>
<proteinExistence type="predicted"/>
<evidence type="ECO:0000256" key="1">
    <source>
        <dbReference type="SAM" id="MobiDB-lite"/>
    </source>
</evidence>
<feature type="transmembrane region" description="Helical" evidence="2">
    <location>
        <begin position="102"/>
        <end position="122"/>
    </location>
</feature>
<dbReference type="AlphaFoldDB" id="A0A7M7KKT4"/>
<reference evidence="3" key="1">
    <citation type="submission" date="2021-01" db="UniProtKB">
        <authorList>
            <consortium name="EnsemblMetazoa"/>
        </authorList>
    </citation>
    <scope>IDENTIFICATION</scope>
</reference>
<dbReference type="EnsemblMetazoa" id="XM_022811636">
    <property type="protein sequence ID" value="XP_022667371"/>
    <property type="gene ID" value="LOC111252948"/>
</dbReference>